<name>A0AAD8AD01_DIPPU</name>
<reference evidence="1" key="1">
    <citation type="journal article" date="2023" name="IScience">
        <title>Live-bearing cockroach genome reveals convergent evolutionary mechanisms linked to viviparity in insects and beyond.</title>
        <authorList>
            <person name="Fouks B."/>
            <person name="Harrison M.C."/>
            <person name="Mikhailova A.A."/>
            <person name="Marchal E."/>
            <person name="English S."/>
            <person name="Carruthers M."/>
            <person name="Jennings E.C."/>
            <person name="Chiamaka E.L."/>
            <person name="Frigard R.A."/>
            <person name="Pippel M."/>
            <person name="Attardo G.M."/>
            <person name="Benoit J.B."/>
            <person name="Bornberg-Bauer E."/>
            <person name="Tobe S.S."/>
        </authorList>
    </citation>
    <scope>NUCLEOTIDE SEQUENCE</scope>
    <source>
        <strain evidence="1">Stay&amp;Tobe</strain>
    </source>
</reference>
<feature type="non-terminal residue" evidence="1">
    <location>
        <position position="1"/>
    </location>
</feature>
<keyword evidence="2" id="KW-1185">Reference proteome</keyword>
<proteinExistence type="predicted"/>
<evidence type="ECO:0000313" key="2">
    <source>
        <dbReference type="Proteomes" id="UP001233999"/>
    </source>
</evidence>
<comment type="caution">
    <text evidence="1">The sequence shown here is derived from an EMBL/GenBank/DDBJ whole genome shotgun (WGS) entry which is preliminary data.</text>
</comment>
<reference evidence="1" key="2">
    <citation type="submission" date="2023-05" db="EMBL/GenBank/DDBJ databases">
        <authorList>
            <person name="Fouks B."/>
        </authorList>
    </citation>
    <scope>NUCLEOTIDE SEQUENCE</scope>
    <source>
        <strain evidence="1">Stay&amp;Tobe</strain>
        <tissue evidence="1">Testes</tissue>
    </source>
</reference>
<accession>A0AAD8AD01</accession>
<organism evidence="1 2">
    <name type="scientific">Diploptera punctata</name>
    <name type="common">Pacific beetle cockroach</name>
    <dbReference type="NCBI Taxonomy" id="6984"/>
    <lineage>
        <taxon>Eukaryota</taxon>
        <taxon>Metazoa</taxon>
        <taxon>Ecdysozoa</taxon>
        <taxon>Arthropoda</taxon>
        <taxon>Hexapoda</taxon>
        <taxon>Insecta</taxon>
        <taxon>Pterygota</taxon>
        <taxon>Neoptera</taxon>
        <taxon>Polyneoptera</taxon>
        <taxon>Dictyoptera</taxon>
        <taxon>Blattodea</taxon>
        <taxon>Blaberoidea</taxon>
        <taxon>Blaberidae</taxon>
        <taxon>Diplopterinae</taxon>
        <taxon>Diploptera</taxon>
    </lineage>
</organism>
<evidence type="ECO:0000313" key="1">
    <source>
        <dbReference type="EMBL" id="KAJ9596766.1"/>
    </source>
</evidence>
<dbReference type="Proteomes" id="UP001233999">
    <property type="component" value="Unassembled WGS sequence"/>
</dbReference>
<protein>
    <submittedName>
        <fullName evidence="1">Uncharacterized protein</fullName>
    </submittedName>
</protein>
<sequence length="67" mass="7531">RTSRPIINCDIRPQCKGNYIQSIWTNSRLCSVEITKGIIRLDILCEIHLSGMWSSGVTASLDKVVCH</sequence>
<dbReference type="EMBL" id="JASPKZ010001961">
    <property type="protein sequence ID" value="KAJ9596766.1"/>
    <property type="molecule type" value="Genomic_DNA"/>
</dbReference>
<feature type="non-terminal residue" evidence="1">
    <location>
        <position position="67"/>
    </location>
</feature>
<dbReference type="AlphaFoldDB" id="A0AAD8AD01"/>
<gene>
    <name evidence="1" type="ORF">L9F63_012197</name>
</gene>